<feature type="transmembrane region" description="Helical" evidence="5">
    <location>
        <begin position="429"/>
        <end position="448"/>
    </location>
</feature>
<feature type="transmembrane region" description="Helical" evidence="5">
    <location>
        <begin position="339"/>
        <end position="356"/>
    </location>
</feature>
<name>A0A7W0DPG1_9ACTN</name>
<dbReference type="RefSeq" id="WP_181659272.1">
    <property type="nucleotide sequence ID" value="NZ_JACEHE010000013.1"/>
</dbReference>
<evidence type="ECO:0000313" key="8">
    <source>
        <dbReference type="Proteomes" id="UP000545761"/>
    </source>
</evidence>
<dbReference type="EMBL" id="JACEHE010000013">
    <property type="protein sequence ID" value="MBA2948328.1"/>
    <property type="molecule type" value="Genomic_DNA"/>
</dbReference>
<proteinExistence type="predicted"/>
<dbReference type="PROSITE" id="PS50850">
    <property type="entry name" value="MFS"/>
    <property type="match status" value="1"/>
</dbReference>
<dbReference type="Proteomes" id="UP000545761">
    <property type="component" value="Unassembled WGS sequence"/>
</dbReference>
<evidence type="ECO:0000313" key="7">
    <source>
        <dbReference type="EMBL" id="MBA2948328.1"/>
    </source>
</evidence>
<gene>
    <name evidence="7" type="ORF">H1D24_21540</name>
</gene>
<feature type="transmembrane region" description="Helical" evidence="5">
    <location>
        <begin position="362"/>
        <end position="382"/>
    </location>
</feature>
<evidence type="ECO:0000256" key="1">
    <source>
        <dbReference type="ARBA" id="ARBA00004651"/>
    </source>
</evidence>
<reference evidence="7 8" key="1">
    <citation type="submission" date="2020-07" db="EMBL/GenBank/DDBJ databases">
        <title>Streptomyces isolated from Indian soil.</title>
        <authorList>
            <person name="Mandal S."/>
            <person name="Maiti P.K."/>
        </authorList>
    </citation>
    <scope>NUCLEOTIDE SEQUENCE [LARGE SCALE GENOMIC DNA]</scope>
    <source>
        <strain evidence="7 8">PSKA28</strain>
    </source>
</reference>
<dbReference type="Pfam" id="PF07690">
    <property type="entry name" value="MFS_1"/>
    <property type="match status" value="1"/>
</dbReference>
<evidence type="ECO:0000256" key="4">
    <source>
        <dbReference type="ARBA" id="ARBA00023136"/>
    </source>
</evidence>
<evidence type="ECO:0000256" key="3">
    <source>
        <dbReference type="ARBA" id="ARBA00022989"/>
    </source>
</evidence>
<comment type="subcellular location">
    <subcellularLocation>
        <location evidence="1">Cell membrane</location>
        <topology evidence="1">Multi-pass membrane protein</topology>
    </subcellularLocation>
</comment>
<comment type="caution">
    <text evidence="7">The sequence shown here is derived from an EMBL/GenBank/DDBJ whole genome shotgun (WGS) entry which is preliminary data.</text>
</comment>
<dbReference type="InterPro" id="IPR020846">
    <property type="entry name" value="MFS_dom"/>
</dbReference>
<dbReference type="GO" id="GO:0046943">
    <property type="term" value="F:carboxylic acid transmembrane transporter activity"/>
    <property type="evidence" value="ECO:0007669"/>
    <property type="project" value="TreeGrafter"/>
</dbReference>
<accession>A0A7W0DPG1</accession>
<feature type="transmembrane region" description="Helical" evidence="5">
    <location>
        <begin position="179"/>
        <end position="201"/>
    </location>
</feature>
<feature type="domain" description="Major facilitator superfamily (MFS) profile" evidence="6">
    <location>
        <begin position="25"/>
        <end position="453"/>
    </location>
</feature>
<protein>
    <submittedName>
        <fullName evidence="7">MFS transporter</fullName>
    </submittedName>
</protein>
<feature type="transmembrane region" description="Helical" evidence="5">
    <location>
        <begin position="62"/>
        <end position="81"/>
    </location>
</feature>
<evidence type="ECO:0000259" key="6">
    <source>
        <dbReference type="PROSITE" id="PS50850"/>
    </source>
</evidence>
<keyword evidence="4 5" id="KW-0472">Membrane</keyword>
<dbReference type="InterPro" id="IPR011701">
    <property type="entry name" value="MFS"/>
</dbReference>
<keyword evidence="3 5" id="KW-1133">Transmembrane helix</keyword>
<feature type="transmembrane region" description="Helical" evidence="5">
    <location>
        <begin position="150"/>
        <end position="173"/>
    </location>
</feature>
<feature type="transmembrane region" description="Helical" evidence="5">
    <location>
        <begin position="394"/>
        <end position="417"/>
    </location>
</feature>
<dbReference type="AlphaFoldDB" id="A0A7W0DPG1"/>
<dbReference type="SUPFAM" id="SSF103473">
    <property type="entry name" value="MFS general substrate transporter"/>
    <property type="match status" value="1"/>
</dbReference>
<evidence type="ECO:0000256" key="2">
    <source>
        <dbReference type="ARBA" id="ARBA00022692"/>
    </source>
</evidence>
<dbReference type="GO" id="GO:0005886">
    <property type="term" value="C:plasma membrane"/>
    <property type="evidence" value="ECO:0007669"/>
    <property type="project" value="UniProtKB-SubCell"/>
</dbReference>
<organism evidence="7 8">
    <name type="scientific">Streptomyces himalayensis subsp. himalayensis</name>
    <dbReference type="NCBI Taxonomy" id="2756131"/>
    <lineage>
        <taxon>Bacteria</taxon>
        <taxon>Bacillati</taxon>
        <taxon>Actinomycetota</taxon>
        <taxon>Actinomycetes</taxon>
        <taxon>Kitasatosporales</taxon>
        <taxon>Streptomycetaceae</taxon>
        <taxon>Streptomyces</taxon>
        <taxon>Streptomyces himalayensis</taxon>
    </lineage>
</organism>
<evidence type="ECO:0000256" key="5">
    <source>
        <dbReference type="SAM" id="Phobius"/>
    </source>
</evidence>
<feature type="transmembrane region" description="Helical" evidence="5">
    <location>
        <begin position="271"/>
        <end position="290"/>
    </location>
</feature>
<dbReference type="InterPro" id="IPR036259">
    <property type="entry name" value="MFS_trans_sf"/>
</dbReference>
<dbReference type="PANTHER" id="PTHR23508">
    <property type="entry name" value="CARBOXYLIC ACID TRANSPORTER PROTEIN HOMOLOG"/>
    <property type="match status" value="1"/>
</dbReference>
<feature type="transmembrane region" description="Helical" evidence="5">
    <location>
        <begin position="118"/>
        <end position="138"/>
    </location>
</feature>
<feature type="transmembrane region" description="Helical" evidence="5">
    <location>
        <begin position="93"/>
        <end position="112"/>
    </location>
</feature>
<feature type="transmembrane region" description="Helical" evidence="5">
    <location>
        <begin position="310"/>
        <end position="332"/>
    </location>
</feature>
<dbReference type="Gene3D" id="1.20.1250.20">
    <property type="entry name" value="MFS general substrate transporter like domains"/>
    <property type="match status" value="1"/>
</dbReference>
<sequence length="453" mass="45939">MTIDAQASATSPSAPPRSRALTWAVVALCTAAITVEGFDLIVYGVALPAMLGDGSLGLDKSLAGTLGSLAYAGMLIGALVCGPLADRLGRRRLLLASGTVFTVFTVACALAAQPWQFGLFRLLAGIGMGGVMPSCVALSKEYAPRGRSALVATVVLAGIPVGGVLAALTATIWGEALGWRGLFGVGGALSVIVFAVAYFLLPDSRPGARPAAGAMHEPAREAADEVVREPAREAADEVVREGAREAADEVVSEATRDGEAAGVRTVLSSAYARHTILFTVANFAVLLAWYGLNTWLTQLMREMDYPLGSALRFTLVLNLGAVVGSFALAVLADRIGPRLVTAGSAVLAAVAVLALSQGGSTGVILGVTALAGVGAQSALTMLNDWVASSYPASARATALGCVSGFGRGGAIVAPLLGGWILDAAMGPTTVFYVFAAAAVVCAVALLAIPGRRG</sequence>
<feature type="transmembrane region" description="Helical" evidence="5">
    <location>
        <begin position="20"/>
        <end position="42"/>
    </location>
</feature>
<keyword evidence="2 5" id="KW-0812">Transmembrane</keyword>
<dbReference type="PANTHER" id="PTHR23508:SF10">
    <property type="entry name" value="CARBOXYLIC ACID TRANSPORTER PROTEIN HOMOLOG"/>
    <property type="match status" value="1"/>
</dbReference>